<feature type="non-terminal residue" evidence="1">
    <location>
        <position position="1"/>
    </location>
</feature>
<gene>
    <name evidence="1" type="ORF">RPERSI_LOCUS3000</name>
</gene>
<protein>
    <submittedName>
        <fullName evidence="1">28590_t:CDS:1</fullName>
    </submittedName>
</protein>
<dbReference type="Proteomes" id="UP000789920">
    <property type="component" value="Unassembled WGS sequence"/>
</dbReference>
<keyword evidence="2" id="KW-1185">Reference proteome</keyword>
<dbReference type="EMBL" id="CAJVQC010003492">
    <property type="protein sequence ID" value="CAG8527806.1"/>
    <property type="molecule type" value="Genomic_DNA"/>
</dbReference>
<reference evidence="1" key="1">
    <citation type="submission" date="2021-06" db="EMBL/GenBank/DDBJ databases">
        <authorList>
            <person name="Kallberg Y."/>
            <person name="Tangrot J."/>
            <person name="Rosling A."/>
        </authorList>
    </citation>
    <scope>NUCLEOTIDE SEQUENCE</scope>
    <source>
        <strain evidence="1">MA461A</strain>
    </source>
</reference>
<comment type="caution">
    <text evidence="1">The sequence shown here is derived from an EMBL/GenBank/DDBJ whole genome shotgun (WGS) entry which is preliminary data.</text>
</comment>
<sequence>LRIPESAIRRYRFSENNMDKIRIFMLATNVRAPYTKWRIAKSFLHPLNQESSITSTAILQRSYGQWNENYAYVVVDPNDPTLMLSLTQHQYVSLLQVIIRQRETLKVILTPDDHRYPTRDKE</sequence>
<proteinExistence type="predicted"/>
<accession>A0ACA9LKL3</accession>
<evidence type="ECO:0000313" key="1">
    <source>
        <dbReference type="EMBL" id="CAG8527806.1"/>
    </source>
</evidence>
<evidence type="ECO:0000313" key="2">
    <source>
        <dbReference type="Proteomes" id="UP000789920"/>
    </source>
</evidence>
<name>A0ACA9LKL3_9GLOM</name>
<organism evidence="1 2">
    <name type="scientific">Racocetra persica</name>
    <dbReference type="NCBI Taxonomy" id="160502"/>
    <lineage>
        <taxon>Eukaryota</taxon>
        <taxon>Fungi</taxon>
        <taxon>Fungi incertae sedis</taxon>
        <taxon>Mucoromycota</taxon>
        <taxon>Glomeromycotina</taxon>
        <taxon>Glomeromycetes</taxon>
        <taxon>Diversisporales</taxon>
        <taxon>Gigasporaceae</taxon>
        <taxon>Racocetra</taxon>
    </lineage>
</organism>